<evidence type="ECO:0000256" key="1">
    <source>
        <dbReference type="ARBA" id="ARBA00022722"/>
    </source>
</evidence>
<feature type="domain" description="HNH nuclease" evidence="5">
    <location>
        <begin position="44"/>
        <end position="99"/>
    </location>
</feature>
<dbReference type="Pfam" id="PF01844">
    <property type="entry name" value="HNH"/>
    <property type="match status" value="1"/>
</dbReference>
<evidence type="ECO:0000313" key="6">
    <source>
        <dbReference type="EMBL" id="TKI63031.1"/>
    </source>
</evidence>
<dbReference type="InterPro" id="IPR003615">
    <property type="entry name" value="HNH_nuc"/>
</dbReference>
<comment type="similarity">
    <text evidence="3">Belongs to the HNH nuclease family.</text>
</comment>
<dbReference type="EMBL" id="SZPV01000023">
    <property type="protein sequence ID" value="TKI63031.1"/>
    <property type="molecule type" value="Genomic_DNA"/>
</dbReference>
<dbReference type="CDD" id="cd00085">
    <property type="entry name" value="HNHc"/>
    <property type="match status" value="1"/>
</dbReference>
<organism evidence="6 7">
    <name type="scientific">Lysinibacillus varians</name>
    <dbReference type="NCBI Taxonomy" id="1145276"/>
    <lineage>
        <taxon>Bacteria</taxon>
        <taxon>Bacillati</taxon>
        <taxon>Bacillota</taxon>
        <taxon>Bacilli</taxon>
        <taxon>Bacillales</taxon>
        <taxon>Bacillaceae</taxon>
        <taxon>Lysinibacillus</taxon>
    </lineage>
</organism>
<evidence type="ECO:0000313" key="7">
    <source>
        <dbReference type="Proteomes" id="UP000308539"/>
    </source>
</evidence>
<dbReference type="GO" id="GO:0004519">
    <property type="term" value="F:endonuclease activity"/>
    <property type="evidence" value="ECO:0007669"/>
    <property type="project" value="UniProtKB-KW"/>
</dbReference>
<evidence type="ECO:0000256" key="2">
    <source>
        <dbReference type="ARBA" id="ARBA00022801"/>
    </source>
</evidence>
<evidence type="ECO:0000256" key="3">
    <source>
        <dbReference type="ARBA" id="ARBA00038412"/>
    </source>
</evidence>
<dbReference type="PANTHER" id="PTHR41286">
    <property type="entry name" value="HNH NUCLEASE YAJD-RELATED"/>
    <property type="match status" value="1"/>
</dbReference>
<gene>
    <name evidence="6" type="ORF">FC752_12050</name>
</gene>
<dbReference type="InterPro" id="IPR002711">
    <property type="entry name" value="HNH"/>
</dbReference>
<keyword evidence="2" id="KW-0378">Hydrolase</keyword>
<evidence type="ECO:0000256" key="4">
    <source>
        <dbReference type="ARBA" id="ARBA00040194"/>
    </source>
</evidence>
<sequence>MKYCSEQGCRQLVSKGRYCDNHRRKKRNVGASNKPFYSTEAWRDLKADCYRRDKGRCTRCNKFVFGKTAQHHHIIPINKRPDLKLDPGNVTTLCPTCHMIVEHETKPKPKHNFKW</sequence>
<dbReference type="Gene3D" id="1.10.30.50">
    <property type="match status" value="1"/>
</dbReference>
<accession>A0ABY2T9R3</accession>
<name>A0ABY2T9R3_9BACI</name>
<keyword evidence="7" id="KW-1185">Reference proteome</keyword>
<comment type="caution">
    <text evidence="6">The sequence shown here is derived from an EMBL/GenBank/DDBJ whole genome shotgun (WGS) entry which is preliminary data.</text>
</comment>
<dbReference type="SMART" id="SM00507">
    <property type="entry name" value="HNHc"/>
    <property type="match status" value="1"/>
</dbReference>
<keyword evidence="6" id="KW-0255">Endonuclease</keyword>
<dbReference type="PANTHER" id="PTHR41286:SF1">
    <property type="entry name" value="HNH NUCLEASE YAJD-RELATED"/>
    <property type="match status" value="1"/>
</dbReference>
<evidence type="ECO:0000259" key="5">
    <source>
        <dbReference type="SMART" id="SM00507"/>
    </source>
</evidence>
<protein>
    <recommendedName>
        <fullName evidence="4">Putative HNH nuclease YajD</fullName>
    </recommendedName>
</protein>
<proteinExistence type="inferred from homology"/>
<dbReference type="Proteomes" id="UP000308539">
    <property type="component" value="Unassembled WGS sequence"/>
</dbReference>
<reference evidence="6 7" key="1">
    <citation type="submission" date="2019-04" db="EMBL/GenBank/DDBJ databases">
        <title>Lysinibacillus genome sequencing.</title>
        <authorList>
            <person name="Dunlap C."/>
        </authorList>
    </citation>
    <scope>NUCLEOTIDE SEQUENCE [LARGE SCALE GENOMIC DNA]</scope>
    <source>
        <strain evidence="6 7">NBRC 109424</strain>
    </source>
</reference>
<dbReference type="RefSeq" id="WP_025218454.1">
    <property type="nucleotide sequence ID" value="NZ_CP006837.1"/>
</dbReference>
<keyword evidence="1" id="KW-0540">Nuclease</keyword>